<accession>A0A7S0XGI3</accession>
<sequence length="257" mass="26582">MPPKAKADAKAAAAEKSAEKAALAALGITPALKKMMLLDALACVTCGGTTLGPAVCCCKQSNKPPAGFDATDALLAAAKARVALEKEAARLVNAAQQSNVANQRLKAKEERVAAESDFSVIHQQGTGDDLLIVAEFPQGAKLGFSVEKNAVTQVTAGTDAAAQGVKRGWVIEEINGEPVEASKAAVLRAATVAMKSATGPLKVGFRAPMRDDVHCCSECQKFVQEEAFGAGQLSLHGPGKQTCVNCEEFAEMGGGDW</sequence>
<feature type="domain" description="PDZ" evidence="1">
    <location>
        <begin position="130"/>
        <end position="203"/>
    </location>
</feature>
<dbReference type="EMBL" id="HBFC01033581">
    <property type="protein sequence ID" value="CAD8720736.1"/>
    <property type="molecule type" value="Transcribed_RNA"/>
</dbReference>
<dbReference type="AlphaFoldDB" id="A0A7S0XGI3"/>
<dbReference type="Gene3D" id="2.30.42.10">
    <property type="match status" value="1"/>
</dbReference>
<dbReference type="InterPro" id="IPR001478">
    <property type="entry name" value="PDZ"/>
</dbReference>
<proteinExistence type="predicted"/>
<reference evidence="2" key="1">
    <citation type="submission" date="2021-01" db="EMBL/GenBank/DDBJ databases">
        <authorList>
            <person name="Corre E."/>
            <person name="Pelletier E."/>
            <person name="Niang G."/>
            <person name="Scheremetjew M."/>
            <person name="Finn R."/>
            <person name="Kale V."/>
            <person name="Holt S."/>
            <person name="Cochrane G."/>
            <person name="Meng A."/>
            <person name="Brown T."/>
            <person name="Cohen L."/>
        </authorList>
    </citation>
    <scope>NUCLEOTIDE SEQUENCE</scope>
    <source>
        <strain evidence="2">SL-175</strain>
    </source>
</reference>
<name>A0A7S0XGI3_9CHLO</name>
<evidence type="ECO:0000259" key="1">
    <source>
        <dbReference type="PROSITE" id="PS50106"/>
    </source>
</evidence>
<gene>
    <name evidence="2" type="ORF">MANT1106_LOCUS19948</name>
</gene>
<protein>
    <recommendedName>
        <fullName evidence="1">PDZ domain-containing protein</fullName>
    </recommendedName>
</protein>
<evidence type="ECO:0000313" key="2">
    <source>
        <dbReference type="EMBL" id="CAD8720736.1"/>
    </source>
</evidence>
<dbReference type="PROSITE" id="PS50106">
    <property type="entry name" value="PDZ"/>
    <property type="match status" value="1"/>
</dbReference>
<dbReference type="SUPFAM" id="SSF50156">
    <property type="entry name" value="PDZ domain-like"/>
    <property type="match status" value="1"/>
</dbReference>
<organism evidence="2">
    <name type="scientific">Mantoniella antarctica</name>
    <dbReference type="NCBI Taxonomy" id="81844"/>
    <lineage>
        <taxon>Eukaryota</taxon>
        <taxon>Viridiplantae</taxon>
        <taxon>Chlorophyta</taxon>
        <taxon>Mamiellophyceae</taxon>
        <taxon>Mamiellales</taxon>
        <taxon>Mamiellaceae</taxon>
        <taxon>Mantoniella</taxon>
    </lineage>
</organism>
<dbReference type="InterPro" id="IPR036034">
    <property type="entry name" value="PDZ_sf"/>
</dbReference>